<reference evidence="11 12" key="1">
    <citation type="submission" date="2018-10" db="EMBL/GenBank/DDBJ databases">
        <title>Horizontal transference of carbapenem resistance between Klebsiella pneumoniae and Kluyvera ascorbata during abdominal infection: a case report.</title>
        <authorList>
            <person name="Raro O.H.F."/>
            <person name="Lima-Morales D."/>
            <person name="Barth A.L."/>
            <person name="Paim T.G.S."/>
            <person name="Mott M.P."/>
            <person name="Riche C.V.W."/>
            <person name="Teixeira U.F."/>
            <person name="Waechter F."/>
            <person name="Dias C.A.G."/>
        </authorList>
    </citation>
    <scope>NUCLEOTIDE SEQUENCE [LARGE SCALE GENOMIC DNA]</scope>
    <source>
        <strain evidence="11 12">OT2</strain>
    </source>
</reference>
<sequence>MFKSLNRNNADDEVQDIHNDVSQLADSLEGIIKSWASEDKDEIEAVRHNAKKLLSETRARMHGRNRLQQSVCDVAGSADDYIRDKPWQSVSAAAAVGIFIGVLLGSRR</sequence>
<comment type="caution">
    <text evidence="11">The sequence shown here is derived from an EMBL/GenBank/DDBJ whole genome shotgun (WGS) entry which is preliminary data.</text>
</comment>
<evidence type="ECO:0000256" key="1">
    <source>
        <dbReference type="ARBA" id="ARBA00004377"/>
    </source>
</evidence>
<keyword evidence="6 8" id="KW-1133">Transmembrane helix</keyword>
<keyword evidence="4" id="KW-0997">Cell inner membrane</keyword>
<feature type="transmembrane region" description="Helical" evidence="8">
    <location>
        <begin position="87"/>
        <end position="105"/>
    </location>
</feature>
<dbReference type="InterPro" id="IPR043604">
    <property type="entry name" value="DUF883_N"/>
</dbReference>
<feature type="domain" description="DUF883" evidence="9">
    <location>
        <begin position="15"/>
        <end position="62"/>
    </location>
</feature>
<evidence type="ECO:0000256" key="8">
    <source>
        <dbReference type="SAM" id="Phobius"/>
    </source>
</evidence>
<evidence type="ECO:0000256" key="7">
    <source>
        <dbReference type="ARBA" id="ARBA00023136"/>
    </source>
</evidence>
<dbReference type="PANTHER" id="PTHR35893:SF4">
    <property type="entry name" value="INNER MEMBRANE PROTEIN"/>
    <property type="match status" value="1"/>
</dbReference>
<evidence type="ECO:0000256" key="6">
    <source>
        <dbReference type="ARBA" id="ARBA00022989"/>
    </source>
</evidence>
<organism evidence="11 12">
    <name type="scientific">Kluyvera ascorbata</name>
    <dbReference type="NCBI Taxonomy" id="51288"/>
    <lineage>
        <taxon>Bacteria</taxon>
        <taxon>Pseudomonadati</taxon>
        <taxon>Pseudomonadota</taxon>
        <taxon>Gammaproteobacteria</taxon>
        <taxon>Enterobacterales</taxon>
        <taxon>Enterobacteriaceae</taxon>
        <taxon>Kluyvera</taxon>
    </lineage>
</organism>
<dbReference type="Pfam" id="PF19029">
    <property type="entry name" value="DUF883_C"/>
    <property type="match status" value="1"/>
</dbReference>
<dbReference type="GO" id="GO:0005886">
    <property type="term" value="C:plasma membrane"/>
    <property type="evidence" value="ECO:0007669"/>
    <property type="project" value="UniProtKB-SubCell"/>
</dbReference>
<dbReference type="OrthoDB" id="6522731at2"/>
<dbReference type="Pfam" id="PF05957">
    <property type="entry name" value="DUF883"/>
    <property type="match status" value="1"/>
</dbReference>
<dbReference type="RefSeq" id="WP_123652670.1">
    <property type="nucleotide sequence ID" value="NZ_RHFN01000037.1"/>
</dbReference>
<keyword evidence="5 8" id="KW-0812">Transmembrane</keyword>
<evidence type="ECO:0000259" key="9">
    <source>
        <dbReference type="Pfam" id="PF05957"/>
    </source>
</evidence>
<keyword evidence="3" id="KW-1003">Cell membrane</keyword>
<dbReference type="EMBL" id="RHFN01000037">
    <property type="protein sequence ID" value="ROU09905.1"/>
    <property type="molecule type" value="Genomic_DNA"/>
</dbReference>
<evidence type="ECO:0000256" key="3">
    <source>
        <dbReference type="ARBA" id="ARBA00022475"/>
    </source>
</evidence>
<dbReference type="PANTHER" id="PTHR35893">
    <property type="entry name" value="INNER MEMBRANE PROTEIN-RELATED"/>
    <property type="match status" value="1"/>
</dbReference>
<dbReference type="GO" id="GO:0043022">
    <property type="term" value="F:ribosome binding"/>
    <property type="evidence" value="ECO:0007669"/>
    <property type="project" value="InterPro"/>
</dbReference>
<gene>
    <name evidence="11" type="ORF">EB837_23370</name>
</gene>
<accession>A0A3N2RR60</accession>
<evidence type="ECO:0000256" key="4">
    <source>
        <dbReference type="ARBA" id="ARBA00022519"/>
    </source>
</evidence>
<name>A0A3N2RR60_9ENTR</name>
<dbReference type="InterPro" id="IPR043605">
    <property type="entry name" value="DUF883_C"/>
</dbReference>
<evidence type="ECO:0000259" key="10">
    <source>
        <dbReference type="Pfam" id="PF19029"/>
    </source>
</evidence>
<evidence type="ECO:0000313" key="12">
    <source>
        <dbReference type="Proteomes" id="UP000268051"/>
    </source>
</evidence>
<comment type="subcellular location">
    <subcellularLocation>
        <location evidence="1">Cell inner membrane</location>
        <topology evidence="1">Single-pass membrane protein</topology>
    </subcellularLocation>
</comment>
<dbReference type="AlphaFoldDB" id="A0A3N2RR60"/>
<evidence type="ECO:0000256" key="5">
    <source>
        <dbReference type="ARBA" id="ARBA00022692"/>
    </source>
</evidence>
<keyword evidence="7 8" id="KW-0472">Membrane</keyword>
<evidence type="ECO:0000256" key="2">
    <source>
        <dbReference type="ARBA" id="ARBA00010423"/>
    </source>
</evidence>
<feature type="domain" description="DUF883" evidence="10">
    <location>
        <begin position="78"/>
        <end position="107"/>
    </location>
</feature>
<dbReference type="Proteomes" id="UP000268051">
    <property type="component" value="Unassembled WGS sequence"/>
</dbReference>
<dbReference type="InterPro" id="IPR010279">
    <property type="entry name" value="YqjD/ElaB"/>
</dbReference>
<proteinExistence type="inferred from homology"/>
<protein>
    <submittedName>
        <fullName evidence="11">DUF883 family protein</fullName>
    </submittedName>
</protein>
<evidence type="ECO:0000313" key="11">
    <source>
        <dbReference type="EMBL" id="ROU09905.1"/>
    </source>
</evidence>
<comment type="similarity">
    <text evidence="2">Belongs to the ElaB/YgaM/YqjD family.</text>
</comment>